<proteinExistence type="predicted"/>
<keyword evidence="4" id="KW-1185">Reference proteome</keyword>
<dbReference type="CDD" id="cd02209">
    <property type="entry name" value="cupin_XRE_C"/>
    <property type="match status" value="1"/>
</dbReference>
<gene>
    <name evidence="3" type="ORF">G5B40_01830</name>
</gene>
<keyword evidence="1" id="KW-0238">DNA-binding</keyword>
<dbReference type="SUPFAM" id="SSF47413">
    <property type="entry name" value="lambda repressor-like DNA-binding domains"/>
    <property type="match status" value="1"/>
</dbReference>
<dbReference type="Gene3D" id="1.10.260.40">
    <property type="entry name" value="lambda repressor-like DNA-binding domains"/>
    <property type="match status" value="1"/>
</dbReference>
<dbReference type="CDD" id="cd00093">
    <property type="entry name" value="HTH_XRE"/>
    <property type="match status" value="1"/>
</dbReference>
<accession>A0A7L5BWM9</accession>
<dbReference type="PROSITE" id="PS50943">
    <property type="entry name" value="HTH_CROC1"/>
    <property type="match status" value="1"/>
</dbReference>
<feature type="domain" description="HTH cro/C1-type" evidence="2">
    <location>
        <begin position="35"/>
        <end position="89"/>
    </location>
</feature>
<dbReference type="EMBL" id="CP049056">
    <property type="protein sequence ID" value="QIE54294.1"/>
    <property type="molecule type" value="Genomic_DNA"/>
</dbReference>
<dbReference type="AlphaFoldDB" id="A0A7L5BWM9"/>
<dbReference type="Pfam" id="PF01381">
    <property type="entry name" value="HTH_3"/>
    <property type="match status" value="1"/>
</dbReference>
<dbReference type="InterPro" id="IPR014710">
    <property type="entry name" value="RmlC-like_jellyroll"/>
</dbReference>
<dbReference type="SMART" id="SM00530">
    <property type="entry name" value="HTH_XRE"/>
    <property type="match status" value="1"/>
</dbReference>
<sequence>MSGGEQSKEAERLLRLATSDGQGPRVAPLKLGERVRAIRKARNWTLEEAAQRAGLARSTLSKIENELMSPTFDAVQKVARGLDVDVPQLFQPAPVDKISGRRAITLKGEGRAHPTVTYEHELLAQDISRKRMLPYKATVRARDFNEFDDWVRHQGEEFLLVLSGAVRFYTEFYEPVGMVAGDSAYYDGSMGHCVVSKSPEDAVILWVTSM</sequence>
<organism evidence="3 4">
    <name type="scientific">Pikeienuella piscinae</name>
    <dbReference type="NCBI Taxonomy" id="2748098"/>
    <lineage>
        <taxon>Bacteria</taxon>
        <taxon>Pseudomonadati</taxon>
        <taxon>Pseudomonadota</taxon>
        <taxon>Alphaproteobacteria</taxon>
        <taxon>Rhodobacterales</taxon>
        <taxon>Paracoccaceae</taxon>
        <taxon>Pikeienuella</taxon>
    </lineage>
</organism>
<evidence type="ECO:0000256" key="1">
    <source>
        <dbReference type="ARBA" id="ARBA00023125"/>
    </source>
</evidence>
<dbReference type="InterPro" id="IPR013096">
    <property type="entry name" value="Cupin_2"/>
</dbReference>
<name>A0A7L5BWM9_9RHOB</name>
<dbReference type="SUPFAM" id="SSF51182">
    <property type="entry name" value="RmlC-like cupins"/>
    <property type="match status" value="1"/>
</dbReference>
<dbReference type="InterPro" id="IPR001387">
    <property type="entry name" value="Cro/C1-type_HTH"/>
</dbReference>
<dbReference type="GO" id="GO:0005829">
    <property type="term" value="C:cytosol"/>
    <property type="evidence" value="ECO:0007669"/>
    <property type="project" value="TreeGrafter"/>
</dbReference>
<dbReference type="PANTHER" id="PTHR46797:SF20">
    <property type="entry name" value="BLR4304 PROTEIN"/>
    <property type="match status" value="1"/>
</dbReference>
<dbReference type="InterPro" id="IPR050807">
    <property type="entry name" value="TransReg_Diox_bact_type"/>
</dbReference>
<dbReference type="Pfam" id="PF07883">
    <property type="entry name" value="Cupin_2"/>
    <property type="match status" value="1"/>
</dbReference>
<evidence type="ECO:0000313" key="4">
    <source>
        <dbReference type="Proteomes" id="UP000503336"/>
    </source>
</evidence>
<dbReference type="RefSeq" id="WP_165094328.1">
    <property type="nucleotide sequence ID" value="NZ_CP049056.1"/>
</dbReference>
<reference evidence="3 4" key="1">
    <citation type="submission" date="2020-02" db="EMBL/GenBank/DDBJ databases">
        <title>complete genome sequence of Rhodobacteraceae bacterium.</title>
        <authorList>
            <person name="Park J."/>
            <person name="Kim Y.-S."/>
            <person name="Kim K.-H."/>
        </authorList>
    </citation>
    <scope>NUCLEOTIDE SEQUENCE [LARGE SCALE GENOMIC DNA]</scope>
    <source>
        <strain evidence="3 4">RR4-56</strain>
    </source>
</reference>
<dbReference type="InterPro" id="IPR010982">
    <property type="entry name" value="Lambda_DNA-bd_dom_sf"/>
</dbReference>
<dbReference type="Gene3D" id="2.60.120.10">
    <property type="entry name" value="Jelly Rolls"/>
    <property type="match status" value="1"/>
</dbReference>
<evidence type="ECO:0000259" key="2">
    <source>
        <dbReference type="PROSITE" id="PS50943"/>
    </source>
</evidence>
<dbReference type="InterPro" id="IPR011051">
    <property type="entry name" value="RmlC_Cupin_sf"/>
</dbReference>
<dbReference type="GO" id="GO:0003677">
    <property type="term" value="F:DNA binding"/>
    <property type="evidence" value="ECO:0007669"/>
    <property type="project" value="UniProtKB-KW"/>
</dbReference>
<dbReference type="KEGG" id="hdh:G5B40_01830"/>
<dbReference type="GO" id="GO:0003700">
    <property type="term" value="F:DNA-binding transcription factor activity"/>
    <property type="evidence" value="ECO:0007669"/>
    <property type="project" value="TreeGrafter"/>
</dbReference>
<dbReference type="Proteomes" id="UP000503336">
    <property type="component" value="Chromosome"/>
</dbReference>
<protein>
    <submittedName>
        <fullName evidence="3">Helix-turn-helix domain-containing protein</fullName>
    </submittedName>
</protein>
<evidence type="ECO:0000313" key="3">
    <source>
        <dbReference type="EMBL" id="QIE54294.1"/>
    </source>
</evidence>
<dbReference type="PANTHER" id="PTHR46797">
    <property type="entry name" value="HTH-TYPE TRANSCRIPTIONAL REGULATOR"/>
    <property type="match status" value="1"/>
</dbReference>